<dbReference type="RefSeq" id="WP_135415094.1">
    <property type="nucleotide sequence ID" value="NZ_SRLB01000008.1"/>
</dbReference>
<reference evidence="4 5" key="1">
    <citation type="submission" date="2019-04" db="EMBL/GenBank/DDBJ databases">
        <authorList>
            <person name="Feng G."/>
            <person name="Zhu H."/>
        </authorList>
    </citation>
    <scope>NUCLEOTIDE SEQUENCE [LARGE SCALE GENOMIC DNA]</scope>
    <source>
        <strain evidence="4 5">6HR-1</strain>
    </source>
</reference>
<dbReference type="Gene3D" id="2.60.120.10">
    <property type="entry name" value="Jelly Rolls"/>
    <property type="match status" value="2"/>
</dbReference>
<evidence type="ECO:0000313" key="4">
    <source>
        <dbReference type="EMBL" id="TGD99462.1"/>
    </source>
</evidence>
<dbReference type="PANTHER" id="PTHR41517">
    <property type="entry name" value="1,2-DIOXYGENASE PROTEIN-RELATED"/>
    <property type="match status" value="1"/>
</dbReference>
<dbReference type="OrthoDB" id="285029at2"/>
<dbReference type="GO" id="GO:0051213">
    <property type="term" value="F:dioxygenase activity"/>
    <property type="evidence" value="ECO:0007669"/>
    <property type="project" value="UniProtKB-KW"/>
</dbReference>
<evidence type="ECO:0000259" key="3">
    <source>
        <dbReference type="Pfam" id="PF07883"/>
    </source>
</evidence>
<feature type="domain" description="Cupin type-2" evidence="3">
    <location>
        <begin position="247"/>
        <end position="313"/>
    </location>
</feature>
<protein>
    <submittedName>
        <fullName evidence="4">Cupin domain-containing protein</fullName>
    </submittedName>
</protein>
<accession>A0A4Z0NR04</accession>
<dbReference type="InterPro" id="IPR013096">
    <property type="entry name" value="Cupin_2"/>
</dbReference>
<evidence type="ECO:0000256" key="1">
    <source>
        <dbReference type="ARBA" id="ARBA00022964"/>
    </source>
</evidence>
<dbReference type="EMBL" id="SRLB01000008">
    <property type="protein sequence ID" value="TGD99462.1"/>
    <property type="molecule type" value="Genomic_DNA"/>
</dbReference>
<evidence type="ECO:0000313" key="5">
    <source>
        <dbReference type="Proteomes" id="UP000297535"/>
    </source>
</evidence>
<comment type="caution">
    <text evidence="4">The sequence shown here is derived from an EMBL/GenBank/DDBJ whole genome shotgun (WGS) entry which is preliminary data.</text>
</comment>
<keyword evidence="2" id="KW-0560">Oxidoreductase</keyword>
<keyword evidence="5" id="KW-1185">Reference proteome</keyword>
<name>A0A4Z0NR04_9HYPH</name>
<evidence type="ECO:0000256" key="2">
    <source>
        <dbReference type="ARBA" id="ARBA00023002"/>
    </source>
</evidence>
<keyword evidence="1" id="KW-0223">Dioxygenase</keyword>
<dbReference type="SUPFAM" id="SSF51182">
    <property type="entry name" value="RmlC-like cupins"/>
    <property type="match status" value="1"/>
</dbReference>
<dbReference type="InterPro" id="IPR011051">
    <property type="entry name" value="RmlC_Cupin_sf"/>
</dbReference>
<dbReference type="InterPro" id="IPR014710">
    <property type="entry name" value="RmlC-like_jellyroll"/>
</dbReference>
<proteinExistence type="predicted"/>
<dbReference type="AlphaFoldDB" id="A0A4Z0NR04"/>
<dbReference type="PANTHER" id="PTHR41517:SF1">
    <property type="entry name" value="CUPIN"/>
    <property type="match status" value="1"/>
</dbReference>
<sequence>MTETFAPDADRAPVEAAPIDMMPTDMAPIDMADLPVQLPESPAGPAEARARYFNSGNAFNIKLPPVPGRVFTRAAARALAPDAPTGFIPCDQAEALACPFPATTPLMLARYATIAAGERLACDLAATGSVWFVIAGTGETQAGTETLSWGPGDVMLLPGCAVTHAAQSRTVLWCVSNEPQLAHDASRPPAAPVAPVHYPAAEIERQLAVITAAGTNAATSGLALIFSSDGLEASRNILPTLTLSLNTLPPGTHQRAHRHNSAAVTLVVAGERCFSTVDGARCDWTPWATLVTPPGAPHAHHNEGEARARFLIVQDGGLHYHARTMGFAFLE</sequence>
<organism evidence="4 5">
    <name type="scientific">Methylobacterium nonmethylotrophicum</name>
    <dbReference type="NCBI Taxonomy" id="1141884"/>
    <lineage>
        <taxon>Bacteria</taxon>
        <taxon>Pseudomonadati</taxon>
        <taxon>Pseudomonadota</taxon>
        <taxon>Alphaproteobacteria</taxon>
        <taxon>Hyphomicrobiales</taxon>
        <taxon>Methylobacteriaceae</taxon>
        <taxon>Methylobacterium</taxon>
    </lineage>
</organism>
<dbReference type="Pfam" id="PF07883">
    <property type="entry name" value="Cupin_2"/>
    <property type="match status" value="1"/>
</dbReference>
<gene>
    <name evidence="4" type="ORF">EU555_13255</name>
</gene>
<dbReference type="Proteomes" id="UP000297535">
    <property type="component" value="Unassembled WGS sequence"/>
</dbReference>
<dbReference type="InterPro" id="IPR047183">
    <property type="entry name" value="GDO-like"/>
</dbReference>